<name>A0A2V3U6M8_9HYPH</name>
<dbReference type="FunFam" id="1.10.730.10:FF:000002">
    <property type="entry name" value="Leucine--tRNA ligase"/>
    <property type="match status" value="1"/>
</dbReference>
<evidence type="ECO:0000256" key="1">
    <source>
        <dbReference type="ARBA" id="ARBA00005594"/>
    </source>
</evidence>
<feature type="short sequence motif" description="'KMSKS' region" evidence="9">
    <location>
        <begin position="625"/>
        <end position="629"/>
    </location>
</feature>
<keyword evidence="2 9" id="KW-0963">Cytoplasm</keyword>
<dbReference type="EMBL" id="QJJK01000005">
    <property type="protein sequence ID" value="PXW58822.1"/>
    <property type="molecule type" value="Genomic_DNA"/>
</dbReference>
<keyword evidence="7 9" id="KW-0030">Aminoacyl-tRNA synthetase</keyword>
<protein>
    <recommendedName>
        <fullName evidence="9">Leucine--tRNA ligase</fullName>
        <ecNumber evidence="9">6.1.1.4</ecNumber>
    </recommendedName>
    <alternativeName>
        <fullName evidence="9">Leucyl-tRNA synthetase</fullName>
        <shortName evidence="9">LeuRS</shortName>
    </alternativeName>
</protein>
<dbReference type="InterPro" id="IPR025709">
    <property type="entry name" value="Leu_tRNA-synth_edit"/>
</dbReference>
<dbReference type="Pfam" id="PF09334">
    <property type="entry name" value="tRNA-synt_1g"/>
    <property type="match status" value="1"/>
</dbReference>
<dbReference type="Gene3D" id="3.10.20.590">
    <property type="match status" value="1"/>
</dbReference>
<evidence type="ECO:0000256" key="10">
    <source>
        <dbReference type="RuleBase" id="RU363035"/>
    </source>
</evidence>
<dbReference type="Pfam" id="PF00133">
    <property type="entry name" value="tRNA-synt_1"/>
    <property type="match status" value="2"/>
</dbReference>
<dbReference type="InterPro" id="IPR009008">
    <property type="entry name" value="Val/Leu/Ile-tRNA-synth_edit"/>
</dbReference>
<dbReference type="Pfam" id="PF08264">
    <property type="entry name" value="Anticodon_1"/>
    <property type="match status" value="1"/>
</dbReference>
<evidence type="ECO:0000259" key="11">
    <source>
        <dbReference type="Pfam" id="PF00133"/>
    </source>
</evidence>
<evidence type="ECO:0000256" key="2">
    <source>
        <dbReference type="ARBA" id="ARBA00022490"/>
    </source>
</evidence>
<evidence type="ECO:0000256" key="6">
    <source>
        <dbReference type="ARBA" id="ARBA00022917"/>
    </source>
</evidence>
<dbReference type="InterPro" id="IPR001412">
    <property type="entry name" value="aa-tRNA-synth_I_CS"/>
</dbReference>
<feature type="domain" description="Aminoacyl-tRNA synthetase class Ia" evidence="11">
    <location>
        <begin position="624"/>
        <end position="663"/>
    </location>
</feature>
<dbReference type="HAMAP" id="MF_00049_B">
    <property type="entry name" value="Leu_tRNA_synth_B"/>
    <property type="match status" value="1"/>
</dbReference>
<comment type="catalytic activity">
    <reaction evidence="8 9">
        <text>tRNA(Leu) + L-leucine + ATP = L-leucyl-tRNA(Leu) + AMP + diphosphate</text>
        <dbReference type="Rhea" id="RHEA:11688"/>
        <dbReference type="Rhea" id="RHEA-COMP:9613"/>
        <dbReference type="Rhea" id="RHEA-COMP:9622"/>
        <dbReference type="ChEBI" id="CHEBI:30616"/>
        <dbReference type="ChEBI" id="CHEBI:33019"/>
        <dbReference type="ChEBI" id="CHEBI:57427"/>
        <dbReference type="ChEBI" id="CHEBI:78442"/>
        <dbReference type="ChEBI" id="CHEBI:78494"/>
        <dbReference type="ChEBI" id="CHEBI:456215"/>
        <dbReference type="EC" id="6.1.1.4"/>
    </reaction>
</comment>
<dbReference type="InterPro" id="IPR014729">
    <property type="entry name" value="Rossmann-like_a/b/a_fold"/>
</dbReference>
<dbReference type="FunFam" id="3.40.50.620:FF:000003">
    <property type="entry name" value="Leucine--tRNA ligase"/>
    <property type="match status" value="1"/>
</dbReference>
<sequence>MSVERYNPKEAEPKWRQVWDERQLFRTDNADPRPKYYVLEMFPYPSGRIHMGHVRNYTMGDVVARYKRAKGFNVLHPMGWDAFGMPAENAAMANNVHPREWTYANIATMRDQLKSMGLSLDWSREIATCDPAYYRHQQRMFIDFLKAGLVSRKTARVNWDPVDHTVLANEQVIDGRGWRSGALVEQRELTQWFFTITRFAQDLESALDGLTRWPDKVRIMQKNWIGRSEGLLVRFALEGGDIPEVQVYTTRPDTLFGASFVAIAADHPIARKAAEGNPDLAAFIEDCKRTGTAQEIIDKAEKRGFDTGLKAVHPFDPNWKLPVYVANFVLMDYGTGAIFGCPAHDQRDLDFARAYGLPVKAVVRPEGADDDFAVSDTAYDGDGRLFNSAFLDGFGIPEAKEEVAKRLESHERDGFPVAERKVNYRLRDWGVSRQRYWGCPIPIIHCESCGVVPVPETDLPVTLPEDVSFDVPGNPLDRHPSWKHVACPNCGKPAVRETDTMDTFVDSSWYYARFTDPFLETEPTDRAVIDRWLPVDQYIGGVEHAILHLLYSRFFMRAMRATGHSGLDEPFAGLFTQGMVVHETYRGADGRWLQPSEIRISTEGGARRAIELANGADVEIGSIEKMSKSKKNTVDPDDIIGTFGADTARFFMLSDSPPERDVIWTEDGVQSSHRFVQRVWRLVNEVATITGIVKDDEAATELDAASLALRKAAHRALATAGDDIERLRFNRAVAQLYELTNALQAAAVGARQAAETGGIEDISADMRFALYEAATILVQLAAPMMPHLAEECWSVLGYTNLVAETPWPVADDALLVEDEITLPVQVNGKRRGDVTVARDADTTTVEAAVLALEAVQRAVEGRPIKKIIVVPQRIVNVVA</sequence>
<dbReference type="AlphaFoldDB" id="A0A2V3U6M8"/>
<dbReference type="Proteomes" id="UP000248021">
    <property type="component" value="Unassembled WGS sequence"/>
</dbReference>
<dbReference type="Gene3D" id="3.40.50.620">
    <property type="entry name" value="HUPs"/>
    <property type="match status" value="2"/>
</dbReference>
<comment type="similarity">
    <text evidence="1 9 10">Belongs to the class-I aminoacyl-tRNA synthetase family.</text>
</comment>
<dbReference type="InterPro" id="IPR015413">
    <property type="entry name" value="Methionyl/Leucyl_tRNA_Synth"/>
</dbReference>
<evidence type="ECO:0000256" key="8">
    <source>
        <dbReference type="ARBA" id="ARBA00047469"/>
    </source>
</evidence>
<dbReference type="GO" id="GO:0002161">
    <property type="term" value="F:aminoacyl-tRNA deacylase activity"/>
    <property type="evidence" value="ECO:0007669"/>
    <property type="project" value="InterPro"/>
</dbReference>
<dbReference type="Gene3D" id="1.10.730.10">
    <property type="entry name" value="Isoleucyl-tRNA Synthetase, Domain 1"/>
    <property type="match status" value="1"/>
</dbReference>
<evidence type="ECO:0000256" key="5">
    <source>
        <dbReference type="ARBA" id="ARBA00022840"/>
    </source>
</evidence>
<accession>A0A2V3U6M8</accession>
<comment type="subcellular location">
    <subcellularLocation>
        <location evidence="9">Cytoplasm</location>
    </subcellularLocation>
</comment>
<feature type="domain" description="Methionyl/Leucyl tRNA synthetase" evidence="13">
    <location>
        <begin position="38"/>
        <end position="172"/>
    </location>
</feature>
<dbReference type="GO" id="GO:0006429">
    <property type="term" value="P:leucyl-tRNA aminoacylation"/>
    <property type="evidence" value="ECO:0007669"/>
    <property type="project" value="UniProtKB-UniRule"/>
</dbReference>
<dbReference type="GO" id="GO:0005524">
    <property type="term" value="F:ATP binding"/>
    <property type="evidence" value="ECO:0007669"/>
    <property type="project" value="UniProtKB-UniRule"/>
</dbReference>
<dbReference type="PRINTS" id="PR00985">
    <property type="entry name" value="TRNASYNTHLEU"/>
</dbReference>
<feature type="domain" description="Leucyl-tRNA synthetase editing" evidence="14">
    <location>
        <begin position="222"/>
        <end position="408"/>
    </location>
</feature>
<dbReference type="CDD" id="cd00812">
    <property type="entry name" value="LeuRS_core"/>
    <property type="match status" value="1"/>
</dbReference>
<keyword evidence="6 9" id="KW-0648">Protein biosynthesis</keyword>
<dbReference type="OrthoDB" id="9810365at2"/>
<dbReference type="EC" id="6.1.1.4" evidence="9"/>
<evidence type="ECO:0000256" key="4">
    <source>
        <dbReference type="ARBA" id="ARBA00022741"/>
    </source>
</evidence>
<keyword evidence="5 9" id="KW-0067">ATP-binding</keyword>
<gene>
    <name evidence="9" type="primary">leuS</name>
    <name evidence="15" type="ORF">C7450_105170</name>
</gene>
<evidence type="ECO:0000259" key="12">
    <source>
        <dbReference type="Pfam" id="PF08264"/>
    </source>
</evidence>
<evidence type="ECO:0000259" key="13">
    <source>
        <dbReference type="Pfam" id="PF09334"/>
    </source>
</evidence>
<dbReference type="PANTHER" id="PTHR43740:SF2">
    <property type="entry name" value="LEUCINE--TRNA LIGASE, MITOCHONDRIAL"/>
    <property type="match status" value="1"/>
</dbReference>
<dbReference type="NCBIfam" id="TIGR00396">
    <property type="entry name" value="leuS_bact"/>
    <property type="match status" value="1"/>
</dbReference>
<evidence type="ECO:0000259" key="14">
    <source>
        <dbReference type="Pfam" id="PF13603"/>
    </source>
</evidence>
<dbReference type="RefSeq" id="WP_110374895.1">
    <property type="nucleotide sequence ID" value="NZ_JAHBRY010000001.1"/>
</dbReference>
<dbReference type="SUPFAM" id="SSF47323">
    <property type="entry name" value="Anticodon-binding domain of a subclass of class I aminoacyl-tRNA synthetases"/>
    <property type="match status" value="1"/>
</dbReference>
<keyword evidence="3 9" id="KW-0436">Ligase</keyword>
<organism evidence="15 16">
    <name type="scientific">Chelatococcus asaccharovorans</name>
    <dbReference type="NCBI Taxonomy" id="28210"/>
    <lineage>
        <taxon>Bacteria</taxon>
        <taxon>Pseudomonadati</taxon>
        <taxon>Pseudomonadota</taxon>
        <taxon>Alphaproteobacteria</taxon>
        <taxon>Hyphomicrobiales</taxon>
        <taxon>Chelatococcaceae</taxon>
        <taxon>Chelatococcus</taxon>
    </lineage>
</organism>
<dbReference type="GO" id="GO:0005829">
    <property type="term" value="C:cytosol"/>
    <property type="evidence" value="ECO:0007669"/>
    <property type="project" value="TreeGrafter"/>
</dbReference>
<dbReference type="PANTHER" id="PTHR43740">
    <property type="entry name" value="LEUCYL-TRNA SYNTHETASE"/>
    <property type="match status" value="1"/>
</dbReference>
<dbReference type="Gene3D" id="2.20.28.290">
    <property type="match status" value="1"/>
</dbReference>
<evidence type="ECO:0000256" key="3">
    <source>
        <dbReference type="ARBA" id="ARBA00022598"/>
    </source>
</evidence>
<keyword evidence="4 9" id="KW-0547">Nucleotide-binding</keyword>
<feature type="short sequence motif" description="'HIGH' region" evidence="9">
    <location>
        <begin position="43"/>
        <end position="53"/>
    </location>
</feature>
<dbReference type="PROSITE" id="PS00178">
    <property type="entry name" value="AA_TRNA_LIGASE_I"/>
    <property type="match status" value="1"/>
</dbReference>
<keyword evidence="16" id="KW-1185">Reference proteome</keyword>
<dbReference type="InterPro" id="IPR002302">
    <property type="entry name" value="Leu-tRNA-ligase"/>
</dbReference>
<feature type="domain" description="Aminoacyl-tRNA synthetase class Ia" evidence="11">
    <location>
        <begin position="426"/>
        <end position="583"/>
    </location>
</feature>
<dbReference type="SUPFAM" id="SSF50677">
    <property type="entry name" value="ValRS/IleRS/LeuRS editing domain"/>
    <property type="match status" value="1"/>
</dbReference>
<dbReference type="Pfam" id="PF13603">
    <property type="entry name" value="tRNA-synt_1_2"/>
    <property type="match status" value="1"/>
</dbReference>
<feature type="domain" description="Methionyl/Valyl/Leucyl/Isoleucyl-tRNA synthetase anticodon-binding" evidence="12">
    <location>
        <begin position="711"/>
        <end position="842"/>
    </location>
</feature>
<evidence type="ECO:0000313" key="15">
    <source>
        <dbReference type="EMBL" id="PXW58822.1"/>
    </source>
</evidence>
<dbReference type="SUPFAM" id="SSF52374">
    <property type="entry name" value="Nucleotidylyl transferase"/>
    <property type="match status" value="1"/>
</dbReference>
<dbReference type="Gene3D" id="3.90.740.10">
    <property type="entry name" value="Valyl/Leucyl/Isoleucyl-tRNA synthetase, editing domain"/>
    <property type="match status" value="1"/>
</dbReference>
<comment type="caution">
    <text evidence="15">The sequence shown here is derived from an EMBL/GenBank/DDBJ whole genome shotgun (WGS) entry which is preliminary data.</text>
</comment>
<feature type="binding site" evidence="9">
    <location>
        <position position="628"/>
    </location>
    <ligand>
        <name>ATP</name>
        <dbReference type="ChEBI" id="CHEBI:30616"/>
    </ligand>
</feature>
<dbReference type="InterPro" id="IPR002300">
    <property type="entry name" value="aa-tRNA-synth_Ia"/>
</dbReference>
<dbReference type="GO" id="GO:0004823">
    <property type="term" value="F:leucine-tRNA ligase activity"/>
    <property type="evidence" value="ECO:0007669"/>
    <property type="project" value="UniProtKB-UniRule"/>
</dbReference>
<evidence type="ECO:0000256" key="7">
    <source>
        <dbReference type="ARBA" id="ARBA00023146"/>
    </source>
</evidence>
<evidence type="ECO:0000313" key="16">
    <source>
        <dbReference type="Proteomes" id="UP000248021"/>
    </source>
</evidence>
<dbReference type="InterPro" id="IPR013155">
    <property type="entry name" value="M/V/L/I-tRNA-synth_anticd-bd"/>
</dbReference>
<proteinExistence type="inferred from homology"/>
<reference evidence="15 16" key="1">
    <citation type="submission" date="2018-05" db="EMBL/GenBank/DDBJ databases">
        <title>Genomic Encyclopedia of Type Strains, Phase IV (KMG-IV): sequencing the most valuable type-strain genomes for metagenomic binning, comparative biology and taxonomic classification.</title>
        <authorList>
            <person name="Goeker M."/>
        </authorList>
    </citation>
    <scope>NUCLEOTIDE SEQUENCE [LARGE SCALE GENOMIC DNA]</scope>
    <source>
        <strain evidence="15 16">DSM 6462</strain>
    </source>
</reference>
<dbReference type="InterPro" id="IPR009080">
    <property type="entry name" value="tRNAsynth_Ia_anticodon-bd"/>
</dbReference>
<dbReference type="CDD" id="cd07958">
    <property type="entry name" value="Anticodon_Ia_Leu_BEm"/>
    <property type="match status" value="1"/>
</dbReference>
<evidence type="ECO:0000256" key="9">
    <source>
        <dbReference type="HAMAP-Rule" id="MF_00049"/>
    </source>
</evidence>